<evidence type="ECO:0000256" key="1">
    <source>
        <dbReference type="SAM" id="SignalP"/>
    </source>
</evidence>
<keyword evidence="1" id="KW-0732">Signal</keyword>
<proteinExistence type="predicted"/>
<gene>
    <name evidence="2" type="ORF">DdX_20292</name>
</gene>
<dbReference type="AlphaFoldDB" id="A0AAD4MIA4"/>
<comment type="caution">
    <text evidence="2">The sequence shown here is derived from an EMBL/GenBank/DDBJ whole genome shotgun (WGS) entry which is preliminary data.</text>
</comment>
<reference evidence="2" key="1">
    <citation type="submission" date="2022-01" db="EMBL/GenBank/DDBJ databases">
        <title>Genome Sequence Resource for Two Populations of Ditylenchus destructor, the Migratory Endoparasitic Phytonematode.</title>
        <authorList>
            <person name="Zhang H."/>
            <person name="Lin R."/>
            <person name="Xie B."/>
        </authorList>
    </citation>
    <scope>NUCLEOTIDE SEQUENCE</scope>
    <source>
        <strain evidence="2">BazhouSP</strain>
    </source>
</reference>
<organism evidence="2 3">
    <name type="scientific">Ditylenchus destructor</name>
    <dbReference type="NCBI Taxonomy" id="166010"/>
    <lineage>
        <taxon>Eukaryota</taxon>
        <taxon>Metazoa</taxon>
        <taxon>Ecdysozoa</taxon>
        <taxon>Nematoda</taxon>
        <taxon>Chromadorea</taxon>
        <taxon>Rhabditida</taxon>
        <taxon>Tylenchina</taxon>
        <taxon>Tylenchomorpha</taxon>
        <taxon>Sphaerularioidea</taxon>
        <taxon>Anguinidae</taxon>
        <taxon>Anguininae</taxon>
        <taxon>Ditylenchus</taxon>
    </lineage>
</organism>
<feature type="chain" id="PRO_5042059661" evidence="1">
    <location>
        <begin position="24"/>
        <end position="173"/>
    </location>
</feature>
<accession>A0AAD4MIA4</accession>
<evidence type="ECO:0000313" key="2">
    <source>
        <dbReference type="EMBL" id="KAI1694123.1"/>
    </source>
</evidence>
<keyword evidence="3" id="KW-1185">Reference proteome</keyword>
<name>A0AAD4MIA4_9BILA</name>
<feature type="signal peptide" evidence="1">
    <location>
        <begin position="1"/>
        <end position="23"/>
    </location>
</feature>
<protein>
    <submittedName>
        <fullName evidence="2">Uncharacterized protein</fullName>
    </submittedName>
</protein>
<dbReference type="EMBL" id="JAKKPZ010000549">
    <property type="protein sequence ID" value="KAI1694123.1"/>
    <property type="molecule type" value="Genomic_DNA"/>
</dbReference>
<dbReference type="Proteomes" id="UP001201812">
    <property type="component" value="Unassembled WGS sequence"/>
</dbReference>
<sequence>MSLNRGLLFKLVVMAITVYCLEAEPLYNSQFNYYYYKIPVTIKRNGNEVSPDSWDGKFTGRAVSEKGINYKSGNEMNVTLLTSPSRISLSSLLVFELQVREVRKVNGSQLSRETVLDLKFNFLNDQYKEWHVKDFNGLDVEIDQEGTKNKATLSIRETNVKIELNKQQAYLKE</sequence>
<evidence type="ECO:0000313" key="3">
    <source>
        <dbReference type="Proteomes" id="UP001201812"/>
    </source>
</evidence>